<name>A0A9P4VUK3_9PEZI</name>
<reference evidence="2" key="1">
    <citation type="journal article" date="2020" name="Stud. Mycol.">
        <title>101 Dothideomycetes genomes: a test case for predicting lifestyles and emergence of pathogens.</title>
        <authorList>
            <person name="Haridas S."/>
            <person name="Albert R."/>
            <person name="Binder M."/>
            <person name="Bloem J."/>
            <person name="Labutti K."/>
            <person name="Salamov A."/>
            <person name="Andreopoulos B."/>
            <person name="Baker S."/>
            <person name="Barry K."/>
            <person name="Bills G."/>
            <person name="Bluhm B."/>
            <person name="Cannon C."/>
            <person name="Castanera R."/>
            <person name="Culley D."/>
            <person name="Daum C."/>
            <person name="Ezra D."/>
            <person name="Gonzalez J."/>
            <person name="Henrissat B."/>
            <person name="Kuo A."/>
            <person name="Liang C."/>
            <person name="Lipzen A."/>
            <person name="Lutzoni F."/>
            <person name="Magnuson J."/>
            <person name="Mondo S."/>
            <person name="Nolan M."/>
            <person name="Ohm R."/>
            <person name="Pangilinan J."/>
            <person name="Park H.-J."/>
            <person name="Ramirez L."/>
            <person name="Alfaro M."/>
            <person name="Sun H."/>
            <person name="Tritt A."/>
            <person name="Yoshinaga Y."/>
            <person name="Zwiers L.-H."/>
            <person name="Turgeon B."/>
            <person name="Goodwin S."/>
            <person name="Spatafora J."/>
            <person name="Crous P."/>
            <person name="Grigoriev I."/>
        </authorList>
    </citation>
    <scope>NUCLEOTIDE SEQUENCE</scope>
    <source>
        <strain evidence="2">CBS 101060</strain>
    </source>
</reference>
<evidence type="ECO:0000313" key="3">
    <source>
        <dbReference type="Proteomes" id="UP000799429"/>
    </source>
</evidence>
<protein>
    <submittedName>
        <fullName evidence="2">Uncharacterized protein</fullName>
    </submittedName>
</protein>
<keyword evidence="1" id="KW-0732">Signal</keyword>
<gene>
    <name evidence="2" type="ORF">M501DRAFT_377879</name>
</gene>
<keyword evidence="3" id="KW-1185">Reference proteome</keyword>
<dbReference type="Proteomes" id="UP000799429">
    <property type="component" value="Unassembled WGS sequence"/>
</dbReference>
<sequence length="301" mass="33010">MSFLHSFSAAALLAFFFTNGIHALVPSPREEGRSIWSSSLLKRQYPTCHAYGMDFQHGGSYFQNSLSSEPFTFAQQFDDCQNVDALNLLVDPYGDQLQCSDTPMQPDDTTRMSTCPILKNQLISGDWSILIISNNGDADPIAYERDFVLTVGPQSTPTITKTPAPVTVTTTKTILTIFATKYTVSVIKVTKTKTASCHTPTKQPFADPTATIIPTVVHAQAFETNAAGVKIRRSQDKIVKDLVEGVIKRRAYLPPTKRVTKYTVTTSYTTTKVLSQTITITTTTTPPPLITACRSAGGIIW</sequence>
<accession>A0A9P4VUK3</accession>
<feature type="chain" id="PRO_5040224792" evidence="1">
    <location>
        <begin position="24"/>
        <end position="301"/>
    </location>
</feature>
<evidence type="ECO:0000256" key="1">
    <source>
        <dbReference type="SAM" id="SignalP"/>
    </source>
</evidence>
<dbReference type="AlphaFoldDB" id="A0A9P4VUK3"/>
<dbReference type="EMBL" id="MU006090">
    <property type="protein sequence ID" value="KAF2842067.1"/>
    <property type="molecule type" value="Genomic_DNA"/>
</dbReference>
<dbReference type="OrthoDB" id="3937708at2759"/>
<proteinExistence type="predicted"/>
<comment type="caution">
    <text evidence="2">The sequence shown here is derived from an EMBL/GenBank/DDBJ whole genome shotgun (WGS) entry which is preliminary data.</text>
</comment>
<evidence type="ECO:0000313" key="2">
    <source>
        <dbReference type="EMBL" id="KAF2842067.1"/>
    </source>
</evidence>
<feature type="signal peptide" evidence="1">
    <location>
        <begin position="1"/>
        <end position="23"/>
    </location>
</feature>
<organism evidence="2 3">
    <name type="scientific">Patellaria atrata CBS 101060</name>
    <dbReference type="NCBI Taxonomy" id="1346257"/>
    <lineage>
        <taxon>Eukaryota</taxon>
        <taxon>Fungi</taxon>
        <taxon>Dikarya</taxon>
        <taxon>Ascomycota</taxon>
        <taxon>Pezizomycotina</taxon>
        <taxon>Dothideomycetes</taxon>
        <taxon>Dothideomycetes incertae sedis</taxon>
        <taxon>Patellariales</taxon>
        <taxon>Patellariaceae</taxon>
        <taxon>Patellaria</taxon>
    </lineage>
</organism>